<dbReference type="EMBL" id="VWMK01000001">
    <property type="protein sequence ID" value="KAA3770717.1"/>
    <property type="molecule type" value="Genomic_DNA"/>
</dbReference>
<proteinExistence type="predicted"/>
<protein>
    <submittedName>
        <fullName evidence="2">DUF2141 domain-containing protein</fullName>
    </submittedName>
</protein>
<dbReference type="Pfam" id="PF09912">
    <property type="entry name" value="DUF2141"/>
    <property type="match status" value="1"/>
</dbReference>
<gene>
    <name evidence="2" type="ORF">F3F73_01860</name>
</gene>
<evidence type="ECO:0000256" key="1">
    <source>
        <dbReference type="SAM" id="SignalP"/>
    </source>
</evidence>
<keyword evidence="1" id="KW-0732">Signal</keyword>
<feature type="signal peptide" evidence="1">
    <location>
        <begin position="1"/>
        <end position="19"/>
    </location>
</feature>
<dbReference type="InterPro" id="IPR018673">
    <property type="entry name" value="DUF2141"/>
</dbReference>
<dbReference type="AlphaFoldDB" id="A0A7J4XPF7"/>
<reference evidence="2 3" key="1">
    <citation type="journal article" date="2019" name="Nat. Med.">
        <title>A library of human gut bacterial isolates paired with longitudinal multiomics data enables mechanistic microbiome research.</title>
        <authorList>
            <person name="Poyet M."/>
            <person name="Groussin M."/>
            <person name="Gibbons S.M."/>
            <person name="Avila-Pacheco J."/>
            <person name="Jiang X."/>
            <person name="Kearney S.M."/>
            <person name="Perrotta A.R."/>
            <person name="Berdy B."/>
            <person name="Zhao S."/>
            <person name="Lieberman T.D."/>
            <person name="Swanson P.K."/>
            <person name="Smith M."/>
            <person name="Roesemann S."/>
            <person name="Alexander J.E."/>
            <person name="Rich S.A."/>
            <person name="Livny J."/>
            <person name="Vlamakis H."/>
            <person name="Clish C."/>
            <person name="Bullock K."/>
            <person name="Deik A."/>
            <person name="Scott J."/>
            <person name="Pierce K.A."/>
            <person name="Xavier R.J."/>
            <person name="Alm E.J."/>
        </authorList>
    </citation>
    <scope>NUCLEOTIDE SEQUENCE [LARGE SCALE GENOMIC DNA]</scope>
    <source>
        <strain evidence="2 3">BIOML-A10</strain>
    </source>
</reference>
<organism evidence="2 3">
    <name type="scientific">Bacteroides salyersiae</name>
    <dbReference type="NCBI Taxonomy" id="291644"/>
    <lineage>
        <taxon>Bacteria</taxon>
        <taxon>Pseudomonadati</taxon>
        <taxon>Bacteroidota</taxon>
        <taxon>Bacteroidia</taxon>
        <taxon>Bacteroidales</taxon>
        <taxon>Bacteroidaceae</taxon>
        <taxon>Bacteroides</taxon>
    </lineage>
</organism>
<dbReference type="RefSeq" id="WP_130057794.1">
    <property type="nucleotide sequence ID" value="NZ_JADNPJ010000008.1"/>
</dbReference>
<comment type="caution">
    <text evidence="2">The sequence shown here is derived from an EMBL/GenBank/DDBJ whole genome shotgun (WGS) entry which is preliminary data.</text>
</comment>
<evidence type="ECO:0000313" key="3">
    <source>
        <dbReference type="Proteomes" id="UP000422221"/>
    </source>
</evidence>
<accession>A0A7J4XPF7</accession>
<dbReference type="Proteomes" id="UP000422221">
    <property type="component" value="Unassembled WGS sequence"/>
</dbReference>
<evidence type="ECO:0000313" key="2">
    <source>
        <dbReference type="EMBL" id="KAA3770717.1"/>
    </source>
</evidence>
<feature type="chain" id="PRO_5029448929" evidence="1">
    <location>
        <begin position="20"/>
        <end position="135"/>
    </location>
</feature>
<sequence length="135" mass="14602">MRAILISLVLLFMSVMGNAQSLTLKIGGIENAEGFLYVGIYSSEESFMKKPAYGFRVEVKDTLVTVPCKGLPSGAYAISVFQDANGNGVLDTGSFGRPTEKFGFSNNAEGVMGPPAYKKCVFEFKQDAEILILLK</sequence>
<name>A0A7J4XPF7_9BACE</name>